<dbReference type="EMBL" id="AVOT02101288">
    <property type="protein sequence ID" value="MBW0577743.1"/>
    <property type="molecule type" value="Genomic_DNA"/>
</dbReference>
<reference evidence="1" key="1">
    <citation type="submission" date="2021-03" db="EMBL/GenBank/DDBJ databases">
        <title>Draft genome sequence of rust myrtle Austropuccinia psidii MF-1, a brazilian biotype.</title>
        <authorList>
            <person name="Quecine M.C."/>
            <person name="Pachon D.M.R."/>
            <person name="Bonatelli M.L."/>
            <person name="Correr F.H."/>
            <person name="Franceschini L.M."/>
            <person name="Leite T.F."/>
            <person name="Margarido G.R.A."/>
            <person name="Almeida C.A."/>
            <person name="Ferrarezi J.A."/>
            <person name="Labate C.A."/>
        </authorList>
    </citation>
    <scope>NUCLEOTIDE SEQUENCE</scope>
    <source>
        <strain evidence="1">MF-1</strain>
    </source>
</reference>
<dbReference type="AlphaFoldDB" id="A0A9Q3PXH7"/>
<feature type="non-terminal residue" evidence="1">
    <location>
        <position position="106"/>
    </location>
</feature>
<comment type="caution">
    <text evidence="1">The sequence shown here is derived from an EMBL/GenBank/DDBJ whole genome shotgun (WGS) entry which is preliminary data.</text>
</comment>
<keyword evidence="2" id="KW-1185">Reference proteome</keyword>
<dbReference type="Proteomes" id="UP000765509">
    <property type="component" value="Unassembled WGS sequence"/>
</dbReference>
<evidence type="ECO:0000313" key="2">
    <source>
        <dbReference type="Proteomes" id="UP000765509"/>
    </source>
</evidence>
<evidence type="ECO:0000313" key="1">
    <source>
        <dbReference type="EMBL" id="MBW0577743.1"/>
    </source>
</evidence>
<organism evidence="1 2">
    <name type="scientific">Austropuccinia psidii MF-1</name>
    <dbReference type="NCBI Taxonomy" id="1389203"/>
    <lineage>
        <taxon>Eukaryota</taxon>
        <taxon>Fungi</taxon>
        <taxon>Dikarya</taxon>
        <taxon>Basidiomycota</taxon>
        <taxon>Pucciniomycotina</taxon>
        <taxon>Pucciniomycetes</taxon>
        <taxon>Pucciniales</taxon>
        <taxon>Sphaerophragmiaceae</taxon>
        <taxon>Austropuccinia</taxon>
    </lineage>
</organism>
<proteinExistence type="predicted"/>
<accession>A0A9Q3PXH7</accession>
<name>A0A9Q3PXH7_9BASI</name>
<protein>
    <submittedName>
        <fullName evidence="1">Uncharacterized protein</fullName>
    </submittedName>
</protein>
<gene>
    <name evidence="1" type="ORF">O181_117458</name>
</gene>
<sequence length="106" mass="11930">PCLYSQFHQIKYFGSWKAHLDLRWLGLASRSIKKPSEEFFITFPMLVAAIDSIGVKTPSTVLQLKGLDSTRNWVGSGVLVFGRCLYTLKQLVVMAYFNLLGLMIAS</sequence>